<evidence type="ECO:0000256" key="11">
    <source>
        <dbReference type="ARBA" id="ARBA00023209"/>
    </source>
</evidence>
<dbReference type="PANTHER" id="PTHR12358">
    <property type="entry name" value="SPHINGOSINE KINASE"/>
    <property type="match status" value="1"/>
</dbReference>
<dbReference type="EMBL" id="CP019606">
    <property type="protein sequence ID" value="AQP46683.1"/>
    <property type="molecule type" value="Genomic_DNA"/>
</dbReference>
<evidence type="ECO:0000256" key="1">
    <source>
        <dbReference type="ARBA" id="ARBA00001946"/>
    </source>
</evidence>
<comment type="similarity">
    <text evidence="2">Belongs to the diacylglycerol/lipid kinase family.</text>
</comment>
<dbReference type="GO" id="GO:0005886">
    <property type="term" value="C:plasma membrane"/>
    <property type="evidence" value="ECO:0007669"/>
    <property type="project" value="TreeGrafter"/>
</dbReference>
<dbReference type="Gene3D" id="2.60.200.40">
    <property type="match status" value="1"/>
</dbReference>
<evidence type="ECO:0000256" key="12">
    <source>
        <dbReference type="ARBA" id="ARBA00023264"/>
    </source>
</evidence>
<evidence type="ECO:0000313" key="14">
    <source>
        <dbReference type="EMBL" id="AQP46683.1"/>
    </source>
</evidence>
<proteinExistence type="inferred from homology"/>
<evidence type="ECO:0000256" key="2">
    <source>
        <dbReference type="ARBA" id="ARBA00005983"/>
    </source>
</evidence>
<reference evidence="15" key="1">
    <citation type="submission" date="2017-02" db="EMBL/GenBank/DDBJ databases">
        <title>Tessaracoccus aquaemaris sp. nov., isolated from the intestine of a Korean rockfish, Sebastes schlegelii, in a marine aquaculture pond.</title>
        <authorList>
            <person name="Tak E.J."/>
            <person name="Bae J.-W."/>
        </authorList>
    </citation>
    <scope>NUCLEOTIDE SEQUENCE [LARGE SCALE GENOMIC DNA]</scope>
    <source>
        <strain evidence="15">NSG39</strain>
    </source>
</reference>
<evidence type="ECO:0000259" key="13">
    <source>
        <dbReference type="PROSITE" id="PS50146"/>
    </source>
</evidence>
<dbReference type="InterPro" id="IPR001206">
    <property type="entry name" value="Diacylglycerol_kinase_cat_dom"/>
</dbReference>
<name>A0A1Q2CKQ2_9ACTN</name>
<evidence type="ECO:0000256" key="10">
    <source>
        <dbReference type="ARBA" id="ARBA00023098"/>
    </source>
</evidence>
<dbReference type="Proteomes" id="UP000188145">
    <property type="component" value="Chromosome"/>
</dbReference>
<evidence type="ECO:0000313" key="15">
    <source>
        <dbReference type="Proteomes" id="UP000188145"/>
    </source>
</evidence>
<sequence>MSSEVAKRRLVSVVCNQRSGGGKAGRALPKVAARLREGLPNAELHIVTSTSYEQARDLTRSVALTARPGDVVAVMGGDGMAHLGLNACAETDATLAVIPAGTGNDLARGAGIPGSINESVEALVRGRTRRLDLSRLTNSSGSRYVGAVVSSGYDARVNRATNDIRLRFGALSYGYIALRELAAFSPLHYRLTVDGVEREVSAMMVAIANTGVFGGGMQIAPDADPTDGLLDVTIIHEASRSKLLRLLPSVYSGKFVTNPVAERFRAKVVKFEGDGLFVMGDGEEMGEVPATVEAIPGILNLIVA</sequence>
<dbReference type="Pfam" id="PF00781">
    <property type="entry name" value="DAGK_cat"/>
    <property type="match status" value="1"/>
</dbReference>
<keyword evidence="11" id="KW-0594">Phospholipid biosynthesis</keyword>
<evidence type="ECO:0000256" key="6">
    <source>
        <dbReference type="ARBA" id="ARBA00022741"/>
    </source>
</evidence>
<keyword evidence="5" id="KW-0479">Metal-binding</keyword>
<keyword evidence="3" id="KW-0444">Lipid biosynthesis</keyword>
<dbReference type="STRING" id="1332264.BW730_03210"/>
<evidence type="ECO:0000256" key="7">
    <source>
        <dbReference type="ARBA" id="ARBA00022777"/>
    </source>
</evidence>
<dbReference type="SUPFAM" id="SSF111331">
    <property type="entry name" value="NAD kinase/diacylglycerol kinase-like"/>
    <property type="match status" value="1"/>
</dbReference>
<keyword evidence="6" id="KW-0547">Nucleotide-binding</keyword>
<keyword evidence="10" id="KW-0443">Lipid metabolism</keyword>
<dbReference type="Pfam" id="PF19279">
    <property type="entry name" value="YegS_C"/>
    <property type="match status" value="1"/>
</dbReference>
<evidence type="ECO:0000256" key="8">
    <source>
        <dbReference type="ARBA" id="ARBA00022840"/>
    </source>
</evidence>
<evidence type="ECO:0000256" key="3">
    <source>
        <dbReference type="ARBA" id="ARBA00022516"/>
    </source>
</evidence>
<feature type="domain" description="DAGKc" evidence="13">
    <location>
        <begin position="6"/>
        <end position="140"/>
    </location>
</feature>
<accession>A0A1Q2CKQ2</accession>
<keyword evidence="8" id="KW-0067">ATP-binding</keyword>
<dbReference type="InterPro" id="IPR045540">
    <property type="entry name" value="YegS/DAGK_C"/>
</dbReference>
<gene>
    <name evidence="14" type="ORF">BW730_03210</name>
</gene>
<keyword evidence="9" id="KW-0460">Magnesium</keyword>
<dbReference type="InterPro" id="IPR050187">
    <property type="entry name" value="Lipid_Phosphate_FormReg"/>
</dbReference>
<dbReference type="Gene3D" id="3.40.50.10330">
    <property type="entry name" value="Probable inorganic polyphosphate/atp-NAD kinase, domain 1"/>
    <property type="match status" value="1"/>
</dbReference>
<evidence type="ECO:0000256" key="5">
    <source>
        <dbReference type="ARBA" id="ARBA00022723"/>
    </source>
</evidence>
<comment type="cofactor">
    <cofactor evidence="1">
        <name>Mg(2+)</name>
        <dbReference type="ChEBI" id="CHEBI:18420"/>
    </cofactor>
</comment>
<dbReference type="InterPro" id="IPR005218">
    <property type="entry name" value="Diacylglycerol/lipid_kinase"/>
</dbReference>
<evidence type="ECO:0000256" key="9">
    <source>
        <dbReference type="ARBA" id="ARBA00022842"/>
    </source>
</evidence>
<keyword evidence="12" id="KW-1208">Phospholipid metabolism</keyword>
<dbReference type="AlphaFoldDB" id="A0A1Q2CKQ2"/>
<dbReference type="OrthoDB" id="142078at2"/>
<keyword evidence="7 14" id="KW-0418">Kinase</keyword>
<dbReference type="PROSITE" id="PS50146">
    <property type="entry name" value="DAGK"/>
    <property type="match status" value="1"/>
</dbReference>
<protein>
    <submittedName>
        <fullName evidence="14">Lipid kinase</fullName>
    </submittedName>
</protein>
<keyword evidence="15" id="KW-1185">Reference proteome</keyword>
<evidence type="ECO:0000256" key="4">
    <source>
        <dbReference type="ARBA" id="ARBA00022679"/>
    </source>
</evidence>
<dbReference type="NCBIfam" id="TIGR00147">
    <property type="entry name" value="YegS/Rv2252/BmrU family lipid kinase"/>
    <property type="match status" value="1"/>
</dbReference>
<dbReference type="RefSeq" id="WP_077684991.1">
    <property type="nucleotide sequence ID" value="NZ_CP019606.1"/>
</dbReference>
<organism evidence="14 15">
    <name type="scientific">Tessaracoccus aquimaris</name>
    <dbReference type="NCBI Taxonomy" id="1332264"/>
    <lineage>
        <taxon>Bacteria</taxon>
        <taxon>Bacillati</taxon>
        <taxon>Actinomycetota</taxon>
        <taxon>Actinomycetes</taxon>
        <taxon>Propionibacteriales</taxon>
        <taxon>Propionibacteriaceae</taxon>
        <taxon>Tessaracoccus</taxon>
    </lineage>
</organism>
<dbReference type="GO" id="GO:0005524">
    <property type="term" value="F:ATP binding"/>
    <property type="evidence" value="ECO:0007669"/>
    <property type="project" value="UniProtKB-KW"/>
</dbReference>
<dbReference type="GO" id="GO:0008654">
    <property type="term" value="P:phospholipid biosynthetic process"/>
    <property type="evidence" value="ECO:0007669"/>
    <property type="project" value="UniProtKB-KW"/>
</dbReference>
<dbReference type="InterPro" id="IPR016064">
    <property type="entry name" value="NAD/diacylglycerol_kinase_sf"/>
</dbReference>
<dbReference type="KEGG" id="tes:BW730_03210"/>
<dbReference type="PANTHER" id="PTHR12358:SF106">
    <property type="entry name" value="LIPID KINASE YEGS"/>
    <property type="match status" value="1"/>
</dbReference>
<keyword evidence="4" id="KW-0808">Transferase</keyword>
<dbReference type="GO" id="GO:0016301">
    <property type="term" value="F:kinase activity"/>
    <property type="evidence" value="ECO:0007669"/>
    <property type="project" value="UniProtKB-KW"/>
</dbReference>
<dbReference type="GO" id="GO:0046872">
    <property type="term" value="F:metal ion binding"/>
    <property type="evidence" value="ECO:0007669"/>
    <property type="project" value="UniProtKB-KW"/>
</dbReference>
<dbReference type="SMART" id="SM00046">
    <property type="entry name" value="DAGKc"/>
    <property type="match status" value="1"/>
</dbReference>
<dbReference type="InterPro" id="IPR017438">
    <property type="entry name" value="ATP-NAD_kinase_N"/>
</dbReference>